<name>A0AAV4BMZ2_9GAST</name>
<organism evidence="1 2">
    <name type="scientific">Plakobranchus ocellatus</name>
    <dbReference type="NCBI Taxonomy" id="259542"/>
    <lineage>
        <taxon>Eukaryota</taxon>
        <taxon>Metazoa</taxon>
        <taxon>Spiralia</taxon>
        <taxon>Lophotrochozoa</taxon>
        <taxon>Mollusca</taxon>
        <taxon>Gastropoda</taxon>
        <taxon>Heterobranchia</taxon>
        <taxon>Euthyneura</taxon>
        <taxon>Panpulmonata</taxon>
        <taxon>Sacoglossa</taxon>
        <taxon>Placobranchoidea</taxon>
        <taxon>Plakobranchidae</taxon>
        <taxon>Plakobranchus</taxon>
    </lineage>
</organism>
<accession>A0AAV4BMZ2</accession>
<evidence type="ECO:0000313" key="1">
    <source>
        <dbReference type="EMBL" id="GFO19709.1"/>
    </source>
</evidence>
<gene>
    <name evidence="1" type="ORF">PoB_004621400</name>
</gene>
<sequence length="84" mass="9159">MCTQSSNVMDSRSNGVEATSVDPADLVLGRNHIGAKPGLRGSTRCCILQAHLVDTPCLRVLRLYCDGILMAEQDKARKKSDKEL</sequence>
<dbReference type="Proteomes" id="UP000735302">
    <property type="component" value="Unassembled WGS sequence"/>
</dbReference>
<dbReference type="AlphaFoldDB" id="A0AAV4BMZ2"/>
<dbReference type="EMBL" id="BLXT01005083">
    <property type="protein sequence ID" value="GFO19709.1"/>
    <property type="molecule type" value="Genomic_DNA"/>
</dbReference>
<comment type="caution">
    <text evidence="1">The sequence shown here is derived from an EMBL/GenBank/DDBJ whole genome shotgun (WGS) entry which is preliminary data.</text>
</comment>
<protein>
    <submittedName>
        <fullName evidence="1">Uncharacterized protein</fullName>
    </submittedName>
</protein>
<proteinExistence type="predicted"/>
<keyword evidence="2" id="KW-1185">Reference proteome</keyword>
<reference evidence="1 2" key="1">
    <citation type="journal article" date="2021" name="Elife">
        <title>Chloroplast acquisition without the gene transfer in kleptoplastic sea slugs, Plakobranchus ocellatus.</title>
        <authorList>
            <person name="Maeda T."/>
            <person name="Takahashi S."/>
            <person name="Yoshida T."/>
            <person name="Shimamura S."/>
            <person name="Takaki Y."/>
            <person name="Nagai Y."/>
            <person name="Toyoda A."/>
            <person name="Suzuki Y."/>
            <person name="Arimoto A."/>
            <person name="Ishii H."/>
            <person name="Satoh N."/>
            <person name="Nishiyama T."/>
            <person name="Hasebe M."/>
            <person name="Maruyama T."/>
            <person name="Minagawa J."/>
            <person name="Obokata J."/>
            <person name="Shigenobu S."/>
        </authorList>
    </citation>
    <scope>NUCLEOTIDE SEQUENCE [LARGE SCALE GENOMIC DNA]</scope>
</reference>
<evidence type="ECO:0000313" key="2">
    <source>
        <dbReference type="Proteomes" id="UP000735302"/>
    </source>
</evidence>